<keyword evidence="1" id="KW-1133">Transmembrane helix</keyword>
<feature type="transmembrane region" description="Helical" evidence="1">
    <location>
        <begin position="197"/>
        <end position="222"/>
    </location>
</feature>
<accession>A0ABS4WLV5</accession>
<dbReference type="InterPro" id="IPR049713">
    <property type="entry name" value="Pr6Pr-like"/>
</dbReference>
<proteinExistence type="predicted"/>
<dbReference type="NCBIfam" id="NF038065">
    <property type="entry name" value="Pr6Pr"/>
    <property type="match status" value="1"/>
</dbReference>
<sequence length="239" mass="26297">MTTWWPYARLAAAVLGIAAIIAQLSRSIENSLAASTEWGRHIPTVAANFLSFFTIEANLLAAIVLAVGAIWALRHRHDAEPEPKWFAILLVCVSTYMIVTGIVYNTLLRNVELPQGVTVPWSNEVLHVVIPLFLLADVLFAPRRRALGWSAVFITALFPIAWAVYTLVRANLIIAPATGDPWWYPYPFLDPHLVPGGYLGVSGYIVGIAIAIIGVACFVVWIGRRRGAPAFESRTLQKP</sequence>
<reference evidence="2 3" key="1">
    <citation type="submission" date="2021-03" db="EMBL/GenBank/DDBJ databases">
        <title>Sequencing the genomes of 1000 actinobacteria strains.</title>
        <authorList>
            <person name="Klenk H.-P."/>
        </authorList>
    </citation>
    <scope>NUCLEOTIDE SEQUENCE [LARGE SCALE GENOMIC DNA]</scope>
    <source>
        <strain evidence="2 3">DSM 13468</strain>
    </source>
</reference>
<name>A0ABS4WLV5_9MICO</name>
<feature type="transmembrane region" description="Helical" evidence="1">
    <location>
        <begin position="85"/>
        <end position="105"/>
    </location>
</feature>
<protein>
    <submittedName>
        <fullName evidence="2">Membrane protein SirB2</fullName>
    </submittedName>
</protein>
<keyword evidence="1" id="KW-0472">Membrane</keyword>
<comment type="caution">
    <text evidence="2">The sequence shown here is derived from an EMBL/GenBank/DDBJ whole genome shotgun (WGS) entry which is preliminary data.</text>
</comment>
<feature type="transmembrane region" description="Helical" evidence="1">
    <location>
        <begin position="153"/>
        <end position="177"/>
    </location>
</feature>
<dbReference type="EMBL" id="JAGIOA010000001">
    <property type="protein sequence ID" value="MBP2377176.1"/>
    <property type="molecule type" value="Genomic_DNA"/>
</dbReference>
<keyword evidence="3" id="KW-1185">Reference proteome</keyword>
<evidence type="ECO:0000313" key="3">
    <source>
        <dbReference type="Proteomes" id="UP000703720"/>
    </source>
</evidence>
<evidence type="ECO:0000313" key="2">
    <source>
        <dbReference type="EMBL" id="MBP2377176.1"/>
    </source>
</evidence>
<dbReference type="Proteomes" id="UP000703720">
    <property type="component" value="Unassembled WGS sequence"/>
</dbReference>
<organism evidence="2 3">
    <name type="scientific">Microbacterium phyllosphaerae</name>
    <dbReference type="NCBI Taxonomy" id="124798"/>
    <lineage>
        <taxon>Bacteria</taxon>
        <taxon>Bacillati</taxon>
        <taxon>Actinomycetota</taxon>
        <taxon>Actinomycetes</taxon>
        <taxon>Micrococcales</taxon>
        <taxon>Microbacteriaceae</taxon>
        <taxon>Microbacterium</taxon>
    </lineage>
</organism>
<dbReference type="RefSeq" id="WP_210096554.1">
    <property type="nucleotide sequence ID" value="NZ_BAAAIO010000001.1"/>
</dbReference>
<feature type="transmembrane region" description="Helical" evidence="1">
    <location>
        <begin position="125"/>
        <end position="141"/>
    </location>
</feature>
<feature type="transmembrane region" description="Helical" evidence="1">
    <location>
        <begin position="49"/>
        <end position="73"/>
    </location>
</feature>
<keyword evidence="1" id="KW-0812">Transmembrane</keyword>
<evidence type="ECO:0000256" key="1">
    <source>
        <dbReference type="SAM" id="Phobius"/>
    </source>
</evidence>
<gene>
    <name evidence="2" type="ORF">JOF42_000671</name>
</gene>